<evidence type="ECO:0000256" key="2">
    <source>
        <dbReference type="ARBA" id="ARBA00005417"/>
    </source>
</evidence>
<dbReference type="PANTHER" id="PTHR43297">
    <property type="entry name" value="OLIGOPEPTIDE TRANSPORT ATP-BINDING PROTEIN APPD"/>
    <property type="match status" value="1"/>
</dbReference>
<dbReference type="GO" id="GO:0016020">
    <property type="term" value="C:membrane"/>
    <property type="evidence" value="ECO:0007669"/>
    <property type="project" value="UniProtKB-SubCell"/>
</dbReference>
<dbReference type="EMBL" id="JACHBK010000020">
    <property type="protein sequence ID" value="MBB5539405.1"/>
    <property type="molecule type" value="Genomic_DNA"/>
</dbReference>
<proteinExistence type="inferred from homology"/>
<dbReference type="InterPro" id="IPR027417">
    <property type="entry name" value="P-loop_NTPase"/>
</dbReference>
<name>A0A7W8XAI4_9HYPH</name>
<evidence type="ECO:0000256" key="5">
    <source>
        <dbReference type="ARBA" id="ARBA00023136"/>
    </source>
</evidence>
<feature type="domain" description="ABC transporter" evidence="6">
    <location>
        <begin position="35"/>
        <end position="144"/>
    </location>
</feature>
<keyword evidence="8" id="KW-1185">Reference proteome</keyword>
<dbReference type="PANTHER" id="PTHR43297:SF2">
    <property type="entry name" value="DIPEPTIDE TRANSPORT ATP-BINDING PROTEIN DPPD"/>
    <property type="match status" value="1"/>
</dbReference>
<gene>
    <name evidence="7" type="ORF">GGD55_006155</name>
</gene>
<comment type="caution">
    <text evidence="7">The sequence shown here is derived from an EMBL/GenBank/DDBJ whole genome shotgun (WGS) entry which is preliminary data.</text>
</comment>
<keyword evidence="3" id="KW-0813">Transport</keyword>
<accession>A0A7W8XAI4</accession>
<dbReference type="InterPro" id="IPR003439">
    <property type="entry name" value="ABC_transporter-like_ATP-bd"/>
</dbReference>
<keyword evidence="7" id="KW-0067">ATP-binding</keyword>
<dbReference type="Proteomes" id="UP000585507">
    <property type="component" value="Unassembled WGS sequence"/>
</dbReference>
<evidence type="ECO:0000313" key="8">
    <source>
        <dbReference type="Proteomes" id="UP000585507"/>
    </source>
</evidence>
<comment type="subcellular location">
    <subcellularLocation>
        <location evidence="1">Membrane</location>
    </subcellularLocation>
</comment>
<dbReference type="GO" id="GO:0016887">
    <property type="term" value="F:ATP hydrolysis activity"/>
    <property type="evidence" value="ECO:0007669"/>
    <property type="project" value="InterPro"/>
</dbReference>
<reference evidence="7 8" key="1">
    <citation type="submission" date="2020-08" db="EMBL/GenBank/DDBJ databases">
        <title>Genomic Encyclopedia of Type Strains, Phase IV (KMG-V): Genome sequencing to study the core and pangenomes of soil and plant-associated prokaryotes.</title>
        <authorList>
            <person name="Whitman W."/>
        </authorList>
    </citation>
    <scope>NUCLEOTIDE SEQUENCE [LARGE SCALE GENOMIC DNA]</scope>
    <source>
        <strain evidence="7 8">SEMIA 4084</strain>
    </source>
</reference>
<dbReference type="Gene3D" id="3.40.50.300">
    <property type="entry name" value="P-loop containing nucleotide triphosphate hydrolases"/>
    <property type="match status" value="2"/>
</dbReference>
<evidence type="ECO:0000256" key="1">
    <source>
        <dbReference type="ARBA" id="ARBA00004370"/>
    </source>
</evidence>
<evidence type="ECO:0000256" key="3">
    <source>
        <dbReference type="ARBA" id="ARBA00022448"/>
    </source>
</evidence>
<comment type="similarity">
    <text evidence="2">Belongs to the ABC transporter superfamily.</text>
</comment>
<evidence type="ECO:0000256" key="4">
    <source>
        <dbReference type="ARBA" id="ARBA00022475"/>
    </source>
</evidence>
<keyword evidence="5" id="KW-0472">Membrane</keyword>
<evidence type="ECO:0000259" key="6">
    <source>
        <dbReference type="Pfam" id="PF00005"/>
    </source>
</evidence>
<dbReference type="InterPro" id="IPR050388">
    <property type="entry name" value="ABC_Ni/Peptide_Import"/>
</dbReference>
<sequence>MATKIEAVAINDAALSVRGLTADLPKGMARAHAVENVSFELERGQILRIIGESRSGKSVTANTIMGLLPKIIPVTSGAINLGGTTIVGAPEKKSRQLRGRVVSMIFQDPLSALTPLMTVGEQVTEVMAAHGVGTKASRRDRALELLCPTRNSCISSTPSGFRVVSASDIQRRKDMSVMFIPHDFGVVAEIADSVVVMDKGRIVEQGGADQVLKSPAALTRSA</sequence>
<protein>
    <submittedName>
        <fullName evidence="7">Peptide/nickel transport system ATP-binding protein</fullName>
    </submittedName>
</protein>
<keyword evidence="4" id="KW-1003">Cell membrane</keyword>
<organism evidence="7 8">
    <name type="scientific">Rhizobium giardinii</name>
    <dbReference type="NCBI Taxonomy" id="56731"/>
    <lineage>
        <taxon>Bacteria</taxon>
        <taxon>Pseudomonadati</taxon>
        <taxon>Pseudomonadota</taxon>
        <taxon>Alphaproteobacteria</taxon>
        <taxon>Hyphomicrobiales</taxon>
        <taxon>Rhizobiaceae</taxon>
        <taxon>Rhizobium/Agrobacterium group</taxon>
        <taxon>Rhizobium</taxon>
    </lineage>
</organism>
<dbReference type="Pfam" id="PF00005">
    <property type="entry name" value="ABC_tran"/>
    <property type="match status" value="1"/>
</dbReference>
<evidence type="ECO:0000313" key="7">
    <source>
        <dbReference type="EMBL" id="MBB5539405.1"/>
    </source>
</evidence>
<dbReference type="AlphaFoldDB" id="A0A7W8XAI4"/>
<keyword evidence="7" id="KW-0547">Nucleotide-binding</keyword>
<dbReference type="GO" id="GO:0005524">
    <property type="term" value="F:ATP binding"/>
    <property type="evidence" value="ECO:0007669"/>
    <property type="project" value="UniProtKB-KW"/>
</dbReference>
<dbReference type="SUPFAM" id="SSF52540">
    <property type="entry name" value="P-loop containing nucleoside triphosphate hydrolases"/>
    <property type="match status" value="1"/>
</dbReference>